<keyword evidence="4" id="KW-0573">Peptidoglycan synthesis</keyword>
<dbReference type="InterPro" id="IPR005490">
    <property type="entry name" value="LD_TPept_cat_dom"/>
</dbReference>
<dbReference type="GO" id="GO:0008360">
    <property type="term" value="P:regulation of cell shape"/>
    <property type="evidence" value="ECO:0007669"/>
    <property type="project" value="UniProtKB-KW"/>
</dbReference>
<dbReference type="GO" id="GO:0016740">
    <property type="term" value="F:transferase activity"/>
    <property type="evidence" value="ECO:0007669"/>
    <property type="project" value="UniProtKB-KW"/>
</dbReference>
<accession>A0A1W1BV88</accession>
<reference evidence="7" key="1">
    <citation type="submission" date="2016-10" db="EMBL/GenBank/DDBJ databases">
        <authorList>
            <person name="de Groot N.N."/>
        </authorList>
    </citation>
    <scope>NUCLEOTIDE SEQUENCE</scope>
</reference>
<gene>
    <name evidence="7" type="ORF">MNB_SV-6-747</name>
</gene>
<name>A0A1W1BV88_9ZZZZ</name>
<dbReference type="CDD" id="cd16913">
    <property type="entry name" value="YkuD_like"/>
    <property type="match status" value="1"/>
</dbReference>
<evidence type="ECO:0000256" key="2">
    <source>
        <dbReference type="ARBA" id="ARBA00022679"/>
    </source>
</evidence>
<dbReference type="InterPro" id="IPR052905">
    <property type="entry name" value="LD-transpeptidase_YkuD-like"/>
</dbReference>
<dbReference type="SUPFAM" id="SSF141523">
    <property type="entry name" value="L,D-transpeptidase catalytic domain-like"/>
    <property type="match status" value="1"/>
</dbReference>
<organism evidence="7">
    <name type="scientific">hydrothermal vent metagenome</name>
    <dbReference type="NCBI Taxonomy" id="652676"/>
    <lineage>
        <taxon>unclassified sequences</taxon>
        <taxon>metagenomes</taxon>
        <taxon>ecological metagenomes</taxon>
    </lineage>
</organism>
<dbReference type="Gene3D" id="1.10.101.10">
    <property type="entry name" value="PGBD-like superfamily/PGBD"/>
    <property type="match status" value="1"/>
</dbReference>
<dbReference type="EMBL" id="FPHC01000043">
    <property type="protein sequence ID" value="SFV57394.1"/>
    <property type="molecule type" value="Genomic_DNA"/>
</dbReference>
<comment type="pathway">
    <text evidence="1">Cell wall biogenesis; peptidoglycan biosynthesis.</text>
</comment>
<dbReference type="Pfam" id="PF20142">
    <property type="entry name" value="Scaffold"/>
    <property type="match status" value="1"/>
</dbReference>
<evidence type="ECO:0000256" key="3">
    <source>
        <dbReference type="ARBA" id="ARBA00022960"/>
    </source>
</evidence>
<feature type="domain" description="L,D-TPase catalytic" evidence="6">
    <location>
        <begin position="315"/>
        <end position="499"/>
    </location>
</feature>
<dbReference type="InterPro" id="IPR045380">
    <property type="entry name" value="LD_TPept_scaffold_dom"/>
</dbReference>
<keyword evidence="3" id="KW-0133">Cell shape</keyword>
<dbReference type="PROSITE" id="PS52029">
    <property type="entry name" value="LD_TPASE"/>
    <property type="match status" value="1"/>
</dbReference>
<evidence type="ECO:0000256" key="4">
    <source>
        <dbReference type="ARBA" id="ARBA00022984"/>
    </source>
</evidence>
<evidence type="ECO:0000313" key="7">
    <source>
        <dbReference type="EMBL" id="SFV57394.1"/>
    </source>
</evidence>
<dbReference type="AlphaFoldDB" id="A0A1W1BV88"/>
<dbReference type="Gene3D" id="2.40.440.10">
    <property type="entry name" value="L,D-transpeptidase catalytic domain-like"/>
    <property type="match status" value="1"/>
</dbReference>
<dbReference type="UniPathway" id="UPA00219"/>
<dbReference type="GO" id="GO:0071555">
    <property type="term" value="P:cell wall organization"/>
    <property type="evidence" value="ECO:0007669"/>
    <property type="project" value="UniProtKB-KW"/>
</dbReference>
<evidence type="ECO:0000259" key="6">
    <source>
        <dbReference type="PROSITE" id="PS52029"/>
    </source>
</evidence>
<keyword evidence="2" id="KW-0808">Transferase</keyword>
<sequence length="549" mass="63286">MKQLQKILIALILIGGLSTTSAFSVDFDSIASKVITKVVSSQPSSSSVKKIYQVSQNRPIWVTSHGFTTIGRGLLDQIGSDPLLDHNTKIYRNYESIVSYGTGSYFGGSDSTKKQIKLELKMTNLYRNYANYKIYGMINWKIFRGRLRQIIVTNNIHADWLIYPKYNIYTLLYTMMITGDVRGAFDDTTPKTQLYVSLEKIYFHYRKIASSGEWPTIPRFGVIKPGESNAVIPKIRKRLYLSGDLQGCDVDSSTTYDSCLVDAVKRFQKRVGERPDGVIGKSTQNFLRLSLNQILTKMQLNLDRIRVMRRNSSDKHIMINIPAFKLYFYNNGKIFQTMKVIVGKKNHPTPVFSNEVKTVVLNPYWNVPKSIIQKEMIPKLLRNPNAMVREGIEIRKGWGADAPKVSGASVDWSKYRYSKTVPYHFAQVPGYRNALGKIKFLFPNQFSVYMHDTPTKHLFKRKVRSYSHGCIRLEKPRELMKTFASFNDNLDYSTAQKILKGKKQTYYSVEKVPVDVTYLTAWVDPDGILQMRNDIYGYDKEQLKYRNRY</sequence>
<dbReference type="SUPFAM" id="SSF47090">
    <property type="entry name" value="PGBD-like"/>
    <property type="match status" value="1"/>
</dbReference>
<dbReference type="InterPro" id="IPR038063">
    <property type="entry name" value="Transpep_catalytic_dom"/>
</dbReference>
<dbReference type="GO" id="GO:0009252">
    <property type="term" value="P:peptidoglycan biosynthetic process"/>
    <property type="evidence" value="ECO:0007669"/>
    <property type="project" value="UniProtKB-UniPathway"/>
</dbReference>
<proteinExistence type="predicted"/>
<dbReference type="InterPro" id="IPR036365">
    <property type="entry name" value="PGBD-like_sf"/>
</dbReference>
<keyword evidence="5" id="KW-0961">Cell wall biogenesis/degradation</keyword>
<dbReference type="InterPro" id="IPR036366">
    <property type="entry name" value="PGBDSf"/>
</dbReference>
<dbReference type="InterPro" id="IPR002477">
    <property type="entry name" value="Peptidoglycan-bd-like"/>
</dbReference>
<dbReference type="Pfam" id="PF01471">
    <property type="entry name" value="PG_binding_1"/>
    <property type="match status" value="1"/>
</dbReference>
<protein>
    <submittedName>
        <fullName evidence="7">L,D-transpeptidase YcbB</fullName>
    </submittedName>
</protein>
<evidence type="ECO:0000256" key="5">
    <source>
        <dbReference type="ARBA" id="ARBA00023316"/>
    </source>
</evidence>
<evidence type="ECO:0000256" key="1">
    <source>
        <dbReference type="ARBA" id="ARBA00004752"/>
    </source>
</evidence>
<dbReference type="PANTHER" id="PTHR41533:SF2">
    <property type="entry name" value="BLR7131 PROTEIN"/>
    <property type="match status" value="1"/>
</dbReference>
<dbReference type="Pfam" id="PF03734">
    <property type="entry name" value="YkuD"/>
    <property type="match status" value="1"/>
</dbReference>
<dbReference type="PANTHER" id="PTHR41533">
    <property type="entry name" value="L,D-TRANSPEPTIDASE HI_1667-RELATED"/>
    <property type="match status" value="1"/>
</dbReference>